<dbReference type="InterPro" id="IPR002404">
    <property type="entry name" value="IRS_PTB"/>
</dbReference>
<dbReference type="EMBL" id="UZAN01055334">
    <property type="protein sequence ID" value="VDP90808.1"/>
    <property type="molecule type" value="Genomic_DNA"/>
</dbReference>
<proteinExistence type="predicted"/>
<sequence>MEQPRLTCGTRRRDSDAVDLDIYRLPPPPLRLSWPLCTLRRFGFYGNTLFKLEAGRRAPRGEGHYLFRIRTLREFRQYFECDKYDTFSWKPFIGQNIVSSKDMQMESPV</sequence>
<evidence type="ECO:0000259" key="1">
    <source>
        <dbReference type="PROSITE" id="PS51064"/>
    </source>
</evidence>
<dbReference type="Proteomes" id="UP000272942">
    <property type="component" value="Unassembled WGS sequence"/>
</dbReference>
<evidence type="ECO:0000313" key="4">
    <source>
        <dbReference type="WBParaSite" id="ECPE_0001357501-mRNA-1"/>
    </source>
</evidence>
<reference evidence="2 3" key="2">
    <citation type="submission" date="2018-11" db="EMBL/GenBank/DDBJ databases">
        <authorList>
            <consortium name="Pathogen Informatics"/>
        </authorList>
    </citation>
    <scope>NUCLEOTIDE SEQUENCE [LARGE SCALE GENOMIC DNA]</scope>
    <source>
        <strain evidence="2 3">Egypt</strain>
    </source>
</reference>
<accession>A0A183B2V1</accession>
<dbReference type="Pfam" id="PF02174">
    <property type="entry name" value="IRS"/>
    <property type="match status" value="1"/>
</dbReference>
<organism evidence="4">
    <name type="scientific">Echinostoma caproni</name>
    <dbReference type="NCBI Taxonomy" id="27848"/>
    <lineage>
        <taxon>Eukaryota</taxon>
        <taxon>Metazoa</taxon>
        <taxon>Spiralia</taxon>
        <taxon>Lophotrochozoa</taxon>
        <taxon>Platyhelminthes</taxon>
        <taxon>Trematoda</taxon>
        <taxon>Digenea</taxon>
        <taxon>Plagiorchiida</taxon>
        <taxon>Echinostomata</taxon>
        <taxon>Echinostomatoidea</taxon>
        <taxon>Echinostomatidae</taxon>
        <taxon>Echinostoma</taxon>
    </lineage>
</organism>
<dbReference type="PROSITE" id="PS51064">
    <property type="entry name" value="IRS_PTB"/>
    <property type="match status" value="1"/>
</dbReference>
<dbReference type="InterPro" id="IPR011993">
    <property type="entry name" value="PH-like_dom_sf"/>
</dbReference>
<dbReference type="OrthoDB" id="6279276at2759"/>
<dbReference type="SUPFAM" id="SSF50729">
    <property type="entry name" value="PH domain-like"/>
    <property type="match status" value="1"/>
</dbReference>
<dbReference type="Gene3D" id="2.30.29.30">
    <property type="entry name" value="Pleckstrin-homology domain (PH domain)/Phosphotyrosine-binding domain (PTB)"/>
    <property type="match status" value="1"/>
</dbReference>
<reference evidence="4" key="1">
    <citation type="submission" date="2016-06" db="UniProtKB">
        <authorList>
            <consortium name="WormBaseParasite"/>
        </authorList>
    </citation>
    <scope>IDENTIFICATION</scope>
</reference>
<keyword evidence="3" id="KW-1185">Reference proteome</keyword>
<dbReference type="AlphaFoldDB" id="A0A183B2V1"/>
<feature type="domain" description="IRS-type PTB" evidence="1">
    <location>
        <begin position="1"/>
        <end position="93"/>
    </location>
</feature>
<evidence type="ECO:0000313" key="2">
    <source>
        <dbReference type="EMBL" id="VDP90808.1"/>
    </source>
</evidence>
<evidence type="ECO:0000313" key="3">
    <source>
        <dbReference type="Proteomes" id="UP000272942"/>
    </source>
</evidence>
<gene>
    <name evidence="2" type="ORF">ECPE_LOCUS13536</name>
</gene>
<name>A0A183B2V1_9TREM</name>
<dbReference type="WBParaSite" id="ECPE_0001357501-mRNA-1">
    <property type="protein sequence ID" value="ECPE_0001357501-mRNA-1"/>
    <property type="gene ID" value="ECPE_0001357501"/>
</dbReference>
<protein>
    <submittedName>
        <fullName evidence="4">IRS-type PTB domain-containing protein</fullName>
    </submittedName>
</protein>